<keyword evidence="1" id="KW-0732">Signal</keyword>
<dbReference type="Proteomes" id="UP001627154">
    <property type="component" value="Unassembled WGS sequence"/>
</dbReference>
<dbReference type="AlphaFoldDB" id="A0ABD2WEE6"/>
<comment type="caution">
    <text evidence="2">The sequence shown here is derived from an EMBL/GenBank/DDBJ whole genome shotgun (WGS) entry which is preliminary data.</text>
</comment>
<protein>
    <submittedName>
        <fullName evidence="2">Uncharacterized protein</fullName>
    </submittedName>
</protein>
<dbReference type="PANTHER" id="PTHR31912:SF35">
    <property type="entry name" value="C2H2-TYPE DOMAIN-CONTAINING PROTEIN"/>
    <property type="match status" value="1"/>
</dbReference>
<feature type="chain" id="PRO_5044836941" evidence="1">
    <location>
        <begin position="25"/>
        <end position="887"/>
    </location>
</feature>
<evidence type="ECO:0000313" key="2">
    <source>
        <dbReference type="EMBL" id="KAL3391065.1"/>
    </source>
</evidence>
<proteinExistence type="predicted"/>
<dbReference type="PANTHER" id="PTHR31912">
    <property type="entry name" value="IP13529P"/>
    <property type="match status" value="1"/>
</dbReference>
<evidence type="ECO:0000313" key="3">
    <source>
        <dbReference type="Proteomes" id="UP001627154"/>
    </source>
</evidence>
<organism evidence="2 3">
    <name type="scientific">Trichogramma kaykai</name>
    <dbReference type="NCBI Taxonomy" id="54128"/>
    <lineage>
        <taxon>Eukaryota</taxon>
        <taxon>Metazoa</taxon>
        <taxon>Ecdysozoa</taxon>
        <taxon>Arthropoda</taxon>
        <taxon>Hexapoda</taxon>
        <taxon>Insecta</taxon>
        <taxon>Pterygota</taxon>
        <taxon>Neoptera</taxon>
        <taxon>Endopterygota</taxon>
        <taxon>Hymenoptera</taxon>
        <taxon>Apocrita</taxon>
        <taxon>Proctotrupomorpha</taxon>
        <taxon>Chalcidoidea</taxon>
        <taxon>Trichogrammatidae</taxon>
        <taxon>Trichogramma</taxon>
    </lineage>
</organism>
<reference evidence="2 3" key="1">
    <citation type="journal article" date="2024" name="bioRxiv">
        <title>A reference genome for Trichogramma kaykai: A tiny desert-dwelling parasitoid wasp with competing sex-ratio distorters.</title>
        <authorList>
            <person name="Culotta J."/>
            <person name="Lindsey A.R."/>
        </authorList>
    </citation>
    <scope>NUCLEOTIDE SEQUENCE [LARGE SCALE GENOMIC DNA]</scope>
    <source>
        <strain evidence="2 3">KSX58</strain>
    </source>
</reference>
<sequence>MCRCTSIVATAALWLYTISKPAAARLDWKDGNINRLLGRNSKSRISTTRLEILAIEIQDIFPLENSETYFTPFRKEGKKSILCSGKLWDHYNYQKTSMKSKGRLRSNKNKNDVIPVPVSNEVHNNFSQNNKQTTDNSNILKLDNNECYDFESDDDYVEFDDLSKHAYNIECDNELGSNVYEWESDVKKIGLKYTATLYNMKNISRTIADKVVCMTKDLIQQISIVIKKECDTTKSESTSSNQRDEILILLQNVFSGLDTEYKRFNEYKKFKTYIAPENHDLGERIDYKNVKNVLTLVHVPINAQFIRIGLVLKNFFELPNVFDDTIAYMNDLYANKEIISNLIQAEFWQNRRNSFEDKIVIPLVLYFDDYENNNPLGPHKGVSKTGAVYSNIPCLPINYQAKLENIFVFTLFNSLDRVNFTNAVVFSKVVNEINYLNNFGIELNLPNGSKKIFFELALIVADNLGLHSMLGLVESFNSSIFCQHCLTSQTEKSNILLENECILRTIHNYDSLLSKNNVKISGMKEKCIFHDIENFHMSQNISVDIQHDIFEGICRYDLALILNQYINVKKLFSLDDLNLRLRSYDYGKNYNINKPPEIAAKSLKNGCIIMSSAEMLCLVRNLNLMIGHWVPEDDQCWQLFLTLRELVNIVMSRDIHPRCFKALETTVFEYLSLLNDLFPGNFKPKHHFLIHYPRSMLMFGPLINICCLRFESKNREGKQASHNSSNRVNVNKTIAIKHQLYLNYRFIAREPAPAFFVSKAFPNTYSIGSCHEYMHLLNKLDIKKVSILKYVDYIDKRIRKKSVIIELCETGPQFHIVHELLLYEQEHLFITQKINDYMYIQHLQAYKFDQQCKSEWFMVNEDVVRNSLITDVTTQPDGYTYICKNWF</sequence>
<name>A0ABD2WEE6_9HYME</name>
<keyword evidence="3" id="KW-1185">Reference proteome</keyword>
<dbReference type="EMBL" id="JBJJXI010000112">
    <property type="protein sequence ID" value="KAL3391065.1"/>
    <property type="molecule type" value="Genomic_DNA"/>
</dbReference>
<accession>A0ABD2WEE6</accession>
<gene>
    <name evidence="2" type="ORF">TKK_014131</name>
</gene>
<feature type="signal peptide" evidence="1">
    <location>
        <begin position="1"/>
        <end position="24"/>
    </location>
</feature>
<evidence type="ECO:0000256" key="1">
    <source>
        <dbReference type="SAM" id="SignalP"/>
    </source>
</evidence>